<name>A0A6A9QR89_SULME</name>
<gene>
    <name evidence="1" type="ORF">GC250_09690</name>
</gene>
<dbReference type="OrthoDB" id="9023at2157"/>
<dbReference type="Pfam" id="PF06348">
    <property type="entry name" value="DUF1059"/>
    <property type="match status" value="1"/>
</dbReference>
<dbReference type="EMBL" id="WGGD01000005">
    <property type="protein sequence ID" value="MUN29701.1"/>
    <property type="molecule type" value="Genomic_DNA"/>
</dbReference>
<dbReference type="AlphaFoldDB" id="A0A6A9QR89"/>
<dbReference type="Proteomes" id="UP000470772">
    <property type="component" value="Unassembled WGS sequence"/>
</dbReference>
<sequence>MQLFGKKKKYYFSCSSVGMSCGFEVKGASSEAELMDILKIHAAKAHGMTTIPDSTVDAIKKNIEKK</sequence>
<proteinExistence type="predicted"/>
<accession>A0A6A9QR89</accession>
<protein>
    <submittedName>
        <fullName evidence="1">DUF1059 domain-containing protein</fullName>
    </submittedName>
</protein>
<keyword evidence="2" id="KW-1185">Reference proteome</keyword>
<evidence type="ECO:0000313" key="2">
    <source>
        <dbReference type="Proteomes" id="UP000470772"/>
    </source>
</evidence>
<comment type="caution">
    <text evidence="1">The sequence shown here is derived from an EMBL/GenBank/DDBJ whole genome shotgun (WGS) entry which is preliminary data.</text>
</comment>
<dbReference type="PROSITE" id="PS51257">
    <property type="entry name" value="PROKAR_LIPOPROTEIN"/>
    <property type="match status" value="1"/>
</dbReference>
<dbReference type="RefSeq" id="WP_054838851.1">
    <property type="nucleotide sequence ID" value="NZ_BBBY01000021.1"/>
</dbReference>
<reference evidence="1 2" key="1">
    <citation type="submission" date="2019-10" db="EMBL/GenBank/DDBJ databases">
        <title>Sequencing and Assembly of Multiple Reported Metal-Biooxidizing Members of the Extremely Thermoacidophilic Archaeal Family Sulfolobaceae.</title>
        <authorList>
            <person name="Counts J.A."/>
            <person name="Kelly R.M."/>
        </authorList>
    </citation>
    <scope>NUCLEOTIDE SEQUENCE [LARGE SCALE GENOMIC DNA]</scope>
    <source>
        <strain evidence="1 2">DSM 6482</strain>
    </source>
</reference>
<organism evidence="1 2">
    <name type="scientific">Sulfuracidifex metallicus DSM 6482 = JCM 9184</name>
    <dbReference type="NCBI Taxonomy" id="523847"/>
    <lineage>
        <taxon>Archaea</taxon>
        <taxon>Thermoproteota</taxon>
        <taxon>Thermoprotei</taxon>
        <taxon>Sulfolobales</taxon>
        <taxon>Sulfolobaceae</taxon>
        <taxon>Sulfuracidifex</taxon>
    </lineage>
</organism>
<dbReference type="InterPro" id="IPR009409">
    <property type="entry name" value="DUF1059"/>
</dbReference>
<evidence type="ECO:0000313" key="1">
    <source>
        <dbReference type="EMBL" id="MUN29701.1"/>
    </source>
</evidence>